<dbReference type="PROSITE" id="PS51257">
    <property type="entry name" value="PROKAR_LIPOPROTEIN"/>
    <property type="match status" value="1"/>
</dbReference>
<dbReference type="EMBL" id="FLOB01000003">
    <property type="protein sequence ID" value="SBS30528.1"/>
    <property type="molecule type" value="Genomic_DNA"/>
</dbReference>
<accession>A0A1A8TCP4</accession>
<keyword evidence="1" id="KW-0732">Signal</keyword>
<evidence type="ECO:0000256" key="1">
    <source>
        <dbReference type="SAM" id="SignalP"/>
    </source>
</evidence>
<dbReference type="Pfam" id="PF16219">
    <property type="entry name" value="DUF4879"/>
    <property type="match status" value="1"/>
</dbReference>
<feature type="signal peptide" evidence="1">
    <location>
        <begin position="1"/>
        <end position="23"/>
    </location>
</feature>
<proteinExistence type="predicted"/>
<feature type="chain" id="PRO_5008378949" description="DUF4879 domain-containing protein" evidence="1">
    <location>
        <begin position="24"/>
        <end position="192"/>
    </location>
</feature>
<protein>
    <recommendedName>
        <fullName evidence="4">DUF4879 domain-containing protein</fullName>
    </recommendedName>
</protein>
<dbReference type="AlphaFoldDB" id="A0A1A8TCP4"/>
<organism evidence="2 3">
    <name type="scientific">Marinomonas spartinae</name>
    <dbReference type="NCBI Taxonomy" id="1792290"/>
    <lineage>
        <taxon>Bacteria</taxon>
        <taxon>Pseudomonadati</taxon>
        <taxon>Pseudomonadota</taxon>
        <taxon>Gammaproteobacteria</taxon>
        <taxon>Oceanospirillales</taxon>
        <taxon>Oceanospirillaceae</taxon>
        <taxon>Marinomonas</taxon>
    </lineage>
</organism>
<dbReference type="Gene3D" id="2.60.40.2870">
    <property type="match status" value="1"/>
</dbReference>
<sequence length="192" mass="20437">MKIKKTLLVSMMMSGACSMSAIAADVEGGIVKKAPSQTISLPSNLLSIDPSALSAVRPELAPLGNATPKAAAEGISYFEIAGIESSKYPFEGVSPNQTSTIQDHGGAKLVVYVWQRGYGNVYDATMNGVSKRASSEYRCGYDLHRCSSGEIVTGWLHSFDFSGQGLESGQFKASSYSTSYPTGLWSDSITIR</sequence>
<reference evidence="2 3" key="1">
    <citation type="submission" date="2016-06" db="EMBL/GenBank/DDBJ databases">
        <authorList>
            <person name="Kjaerup R.B."/>
            <person name="Dalgaard T.S."/>
            <person name="Juul-Madsen H.R."/>
        </authorList>
    </citation>
    <scope>NUCLEOTIDE SEQUENCE [LARGE SCALE GENOMIC DNA]</scope>
    <source>
        <strain evidence="2 3">CECT 8886</strain>
    </source>
</reference>
<evidence type="ECO:0000313" key="2">
    <source>
        <dbReference type="EMBL" id="SBS30528.1"/>
    </source>
</evidence>
<dbReference type="InterPro" id="IPR032624">
    <property type="entry name" value="DUF4879"/>
</dbReference>
<keyword evidence="3" id="KW-1185">Reference proteome</keyword>
<evidence type="ECO:0008006" key="4">
    <source>
        <dbReference type="Google" id="ProtNLM"/>
    </source>
</evidence>
<dbReference type="RefSeq" id="WP_217491160.1">
    <property type="nucleotide sequence ID" value="NZ_FLOB01000003.1"/>
</dbReference>
<evidence type="ECO:0000313" key="3">
    <source>
        <dbReference type="Proteomes" id="UP000092544"/>
    </source>
</evidence>
<dbReference type="Proteomes" id="UP000092544">
    <property type="component" value="Unassembled WGS sequence"/>
</dbReference>
<gene>
    <name evidence="2" type="ORF">MSP8886_01843</name>
</gene>
<name>A0A1A8TCP4_9GAMM</name>